<keyword evidence="2" id="KW-1185">Reference proteome</keyword>
<dbReference type="VEuPathDB" id="VectorBase:GPAI001254"/>
<name>A0A1A9Z1Z7_GLOPL</name>
<dbReference type="Proteomes" id="UP000092445">
    <property type="component" value="Unassembled WGS sequence"/>
</dbReference>
<evidence type="ECO:0000313" key="2">
    <source>
        <dbReference type="Proteomes" id="UP000092445"/>
    </source>
</evidence>
<reference evidence="1" key="2">
    <citation type="submission" date="2020-05" db="UniProtKB">
        <authorList>
            <consortium name="EnsemblMetazoa"/>
        </authorList>
    </citation>
    <scope>IDENTIFICATION</scope>
    <source>
        <strain evidence="1">IAEA</strain>
    </source>
</reference>
<protein>
    <submittedName>
        <fullName evidence="1">Uncharacterized protein</fullName>
    </submittedName>
</protein>
<dbReference type="AlphaFoldDB" id="A0A1A9Z1Z7"/>
<dbReference type="EnsemblMetazoa" id="GPAI001254-RA">
    <property type="protein sequence ID" value="GPAI001254-PA"/>
    <property type="gene ID" value="GPAI001254"/>
</dbReference>
<proteinExistence type="predicted"/>
<reference evidence="2" key="1">
    <citation type="submission" date="2014-03" db="EMBL/GenBank/DDBJ databases">
        <authorList>
            <person name="Aksoy S."/>
            <person name="Warren W."/>
            <person name="Wilson R.K."/>
        </authorList>
    </citation>
    <scope>NUCLEOTIDE SEQUENCE [LARGE SCALE GENOMIC DNA]</scope>
    <source>
        <strain evidence="2">IAEA</strain>
    </source>
</reference>
<sequence length="118" mass="12869">MFLCNKVYTLAGYLNPVHAYVHGPGSYWVTFALVDLPSRNLSLSETHGTGRSIFLENRDVTIAKNSKAISPKLDITMASKNVLSIGVSDCPIHVAPATGVGEYFRLSLAMLRLLRGEC</sequence>
<evidence type="ECO:0000313" key="1">
    <source>
        <dbReference type="EnsemblMetazoa" id="GPAI001254-PA"/>
    </source>
</evidence>
<accession>A0A1A9Z1Z7</accession>
<organism evidence="1 2">
    <name type="scientific">Glossina pallidipes</name>
    <name type="common">Tsetse fly</name>
    <dbReference type="NCBI Taxonomy" id="7398"/>
    <lineage>
        <taxon>Eukaryota</taxon>
        <taxon>Metazoa</taxon>
        <taxon>Ecdysozoa</taxon>
        <taxon>Arthropoda</taxon>
        <taxon>Hexapoda</taxon>
        <taxon>Insecta</taxon>
        <taxon>Pterygota</taxon>
        <taxon>Neoptera</taxon>
        <taxon>Endopterygota</taxon>
        <taxon>Diptera</taxon>
        <taxon>Brachycera</taxon>
        <taxon>Muscomorpha</taxon>
        <taxon>Hippoboscoidea</taxon>
        <taxon>Glossinidae</taxon>
        <taxon>Glossina</taxon>
    </lineage>
</organism>